<protein>
    <submittedName>
        <fullName evidence="2">Uncharacterized protein</fullName>
    </submittedName>
</protein>
<reference evidence="2 3" key="1">
    <citation type="journal article" date="2018" name="Nat. Ecol. Evol.">
        <title>Pezizomycetes genomes reveal the molecular basis of ectomycorrhizal truffle lifestyle.</title>
        <authorList>
            <person name="Murat C."/>
            <person name="Payen T."/>
            <person name="Noel B."/>
            <person name="Kuo A."/>
            <person name="Morin E."/>
            <person name="Chen J."/>
            <person name="Kohler A."/>
            <person name="Krizsan K."/>
            <person name="Balestrini R."/>
            <person name="Da Silva C."/>
            <person name="Montanini B."/>
            <person name="Hainaut M."/>
            <person name="Levati E."/>
            <person name="Barry K.W."/>
            <person name="Belfiori B."/>
            <person name="Cichocki N."/>
            <person name="Clum A."/>
            <person name="Dockter R.B."/>
            <person name="Fauchery L."/>
            <person name="Guy J."/>
            <person name="Iotti M."/>
            <person name="Le Tacon F."/>
            <person name="Lindquist E.A."/>
            <person name="Lipzen A."/>
            <person name="Malagnac F."/>
            <person name="Mello A."/>
            <person name="Molinier V."/>
            <person name="Miyauchi S."/>
            <person name="Poulain J."/>
            <person name="Riccioni C."/>
            <person name="Rubini A."/>
            <person name="Sitrit Y."/>
            <person name="Splivallo R."/>
            <person name="Traeger S."/>
            <person name="Wang M."/>
            <person name="Zifcakova L."/>
            <person name="Wipf D."/>
            <person name="Zambonelli A."/>
            <person name="Paolocci F."/>
            <person name="Nowrousian M."/>
            <person name="Ottonello S."/>
            <person name="Baldrian P."/>
            <person name="Spatafora J.W."/>
            <person name="Henrissat B."/>
            <person name="Nagy L.G."/>
            <person name="Aury J.M."/>
            <person name="Wincker P."/>
            <person name="Grigoriev I.V."/>
            <person name="Bonfante P."/>
            <person name="Martin F.M."/>
        </authorList>
    </citation>
    <scope>NUCLEOTIDE SEQUENCE [LARGE SCALE GENOMIC DNA]</scope>
    <source>
        <strain evidence="2 3">120613-1</strain>
    </source>
</reference>
<dbReference type="EMBL" id="ML120359">
    <property type="protein sequence ID" value="RPB04138.1"/>
    <property type="molecule type" value="Genomic_DNA"/>
</dbReference>
<name>A0A3N4K3P1_9PEZI</name>
<feature type="compositionally biased region" description="Low complexity" evidence="1">
    <location>
        <begin position="24"/>
        <end position="33"/>
    </location>
</feature>
<evidence type="ECO:0000313" key="2">
    <source>
        <dbReference type="EMBL" id="RPB04138.1"/>
    </source>
</evidence>
<feature type="compositionally biased region" description="Pro residues" evidence="1">
    <location>
        <begin position="296"/>
        <end position="305"/>
    </location>
</feature>
<evidence type="ECO:0000256" key="1">
    <source>
        <dbReference type="SAM" id="MobiDB-lite"/>
    </source>
</evidence>
<proteinExistence type="predicted"/>
<dbReference type="AlphaFoldDB" id="A0A3N4K3P1"/>
<sequence>MASKHSHAGRYSLIPYFTPPLQSPPSRSQSSRSPPTPQEEKTPSVGEEAEVTNPPPKILMETTDIHESMRQTIAMITDINLEDKKVIPYLRTLFEYHLYRSHKYGAMDKCLQFMHDQMAKLARKHELQANDLRTRLAQRLALDALLVAHMGHGDAAHMVLLRFSGRKAADNLVDWEMFELTRMRKKMARAGVNAAEDRLRAVLALCREKAEYAAPGLWAAELVKAKVEDQMGKFRVLEADKRLRLRVFGPTSKPWGKEGKPWTKETKKNYLDMAEKALGAQSSSCSSSSSYSSSSAPPPPPPPKS</sequence>
<feature type="compositionally biased region" description="Low complexity" evidence="1">
    <location>
        <begin position="282"/>
        <end position="295"/>
    </location>
</feature>
<evidence type="ECO:0000313" key="3">
    <source>
        <dbReference type="Proteomes" id="UP000276215"/>
    </source>
</evidence>
<feature type="region of interest" description="Disordered" evidence="1">
    <location>
        <begin position="1"/>
        <end position="58"/>
    </location>
</feature>
<accession>A0A3N4K3P1</accession>
<organism evidence="2 3">
    <name type="scientific">Choiromyces venosus 120613-1</name>
    <dbReference type="NCBI Taxonomy" id="1336337"/>
    <lineage>
        <taxon>Eukaryota</taxon>
        <taxon>Fungi</taxon>
        <taxon>Dikarya</taxon>
        <taxon>Ascomycota</taxon>
        <taxon>Pezizomycotina</taxon>
        <taxon>Pezizomycetes</taxon>
        <taxon>Pezizales</taxon>
        <taxon>Tuberaceae</taxon>
        <taxon>Choiromyces</taxon>
    </lineage>
</organism>
<dbReference type="OrthoDB" id="5406847at2759"/>
<dbReference type="Proteomes" id="UP000276215">
    <property type="component" value="Unassembled WGS sequence"/>
</dbReference>
<keyword evidence="3" id="KW-1185">Reference proteome</keyword>
<feature type="region of interest" description="Disordered" evidence="1">
    <location>
        <begin position="278"/>
        <end position="305"/>
    </location>
</feature>
<gene>
    <name evidence="2" type="ORF">L873DRAFT_1799585</name>
</gene>